<dbReference type="OrthoDB" id="8592445at2"/>
<gene>
    <name evidence="1" type="ORF">HL41_07095</name>
</gene>
<dbReference type="HOGENOM" id="CLU_2866350_0_0_0"/>
<reference evidence="1 2" key="1">
    <citation type="journal article" date="2015" name="Genome Announc.">
        <title>Genome Sequence of a Sulfate-Reducing Thermophilic Bacterium, Thermodesulfobacterium commune DSM 2178T (Phylum Thermodesulfobacteria).</title>
        <authorList>
            <person name="Bhatnagar S."/>
            <person name="Badger J.H."/>
            <person name="Madupu R."/>
            <person name="Khouri H.M."/>
            <person name="O'Connor E.M."/>
            <person name="Robb F.T."/>
            <person name="Ward N.L."/>
            <person name="Eisen J.A."/>
        </authorList>
    </citation>
    <scope>NUCLEOTIDE SEQUENCE [LARGE SCALE GENOMIC DNA]</scope>
    <source>
        <strain evidence="1 2">DSM 2178</strain>
    </source>
</reference>
<dbReference type="KEGG" id="tcm:HL41_07095"/>
<evidence type="ECO:0000313" key="1">
    <source>
        <dbReference type="EMBL" id="AIH04477.1"/>
    </source>
</evidence>
<name>A0A075X0F5_9BACT</name>
<protein>
    <submittedName>
        <fullName evidence="1">Uncharacterized protein</fullName>
    </submittedName>
</protein>
<organism evidence="1 2">
    <name type="scientific">Thermodesulfobacterium commune DSM 2178</name>
    <dbReference type="NCBI Taxonomy" id="289377"/>
    <lineage>
        <taxon>Bacteria</taxon>
        <taxon>Pseudomonadati</taxon>
        <taxon>Thermodesulfobacteriota</taxon>
        <taxon>Thermodesulfobacteria</taxon>
        <taxon>Thermodesulfobacteriales</taxon>
        <taxon>Thermodesulfobacteriaceae</taxon>
        <taxon>Thermodesulfobacterium</taxon>
    </lineage>
</organism>
<proteinExistence type="predicted"/>
<dbReference type="STRING" id="289377.HL41_07095"/>
<dbReference type="RefSeq" id="WP_038061590.1">
    <property type="nucleotide sequence ID" value="NZ_CP008796.1"/>
</dbReference>
<dbReference type="EMBL" id="CP008796">
    <property type="protein sequence ID" value="AIH04477.1"/>
    <property type="molecule type" value="Genomic_DNA"/>
</dbReference>
<dbReference type="Proteomes" id="UP000028481">
    <property type="component" value="Chromosome"/>
</dbReference>
<evidence type="ECO:0000313" key="2">
    <source>
        <dbReference type="Proteomes" id="UP000028481"/>
    </source>
</evidence>
<dbReference type="AlphaFoldDB" id="A0A075X0F5"/>
<dbReference type="PaxDb" id="289377-HL41_07095"/>
<sequence length="64" mass="7335">MRYRVKLSYPTILMIGQEEYRLFPGQEVELPESAEVVKTYEGLGYLEPLPTKPKTTKKEVSDAS</sequence>
<keyword evidence="2" id="KW-1185">Reference proteome</keyword>
<accession>A0A075X0F5</accession>